<proteinExistence type="inferred from homology"/>
<dbReference type="InterPro" id="IPR041492">
    <property type="entry name" value="HAD_2"/>
</dbReference>
<dbReference type="InterPro" id="IPR023214">
    <property type="entry name" value="HAD_sf"/>
</dbReference>
<evidence type="ECO:0000256" key="3">
    <source>
        <dbReference type="ARBA" id="ARBA00006171"/>
    </source>
</evidence>
<dbReference type="GO" id="GO:0006281">
    <property type="term" value="P:DNA repair"/>
    <property type="evidence" value="ECO:0007669"/>
    <property type="project" value="TreeGrafter"/>
</dbReference>
<comment type="catalytic activity">
    <reaction evidence="1">
        <text>2-phosphoglycolate + H2O = glycolate + phosphate</text>
        <dbReference type="Rhea" id="RHEA:14369"/>
        <dbReference type="ChEBI" id="CHEBI:15377"/>
        <dbReference type="ChEBI" id="CHEBI:29805"/>
        <dbReference type="ChEBI" id="CHEBI:43474"/>
        <dbReference type="ChEBI" id="CHEBI:58033"/>
        <dbReference type="EC" id="3.1.3.18"/>
    </reaction>
</comment>
<reference evidence="5 6" key="1">
    <citation type="submission" date="2019-01" db="EMBL/GenBank/DDBJ databases">
        <authorList>
            <person name="Chen W.-M."/>
        </authorList>
    </citation>
    <scope>NUCLEOTIDE SEQUENCE [LARGE SCALE GENOMIC DNA]</scope>
    <source>
        <strain evidence="5 6">YBJ-36</strain>
    </source>
</reference>
<comment type="caution">
    <text evidence="5">The sequence shown here is derived from an EMBL/GenBank/DDBJ whole genome shotgun (WGS) entry which is preliminary data.</text>
</comment>
<gene>
    <name evidence="5" type="ORF">EOD41_15285</name>
</gene>
<dbReference type="SFLD" id="SFLDS00003">
    <property type="entry name" value="Haloacid_Dehalogenase"/>
    <property type="match status" value="1"/>
</dbReference>
<evidence type="ECO:0000256" key="2">
    <source>
        <dbReference type="ARBA" id="ARBA00004818"/>
    </source>
</evidence>
<dbReference type="Gene3D" id="3.40.50.1000">
    <property type="entry name" value="HAD superfamily/HAD-like"/>
    <property type="match status" value="1"/>
</dbReference>
<dbReference type="InterPro" id="IPR036412">
    <property type="entry name" value="HAD-like_sf"/>
</dbReference>
<dbReference type="OrthoDB" id="9807630at2"/>
<keyword evidence="5" id="KW-0378">Hydrolase</keyword>
<dbReference type="InterPro" id="IPR023198">
    <property type="entry name" value="PGP-like_dom2"/>
</dbReference>
<comment type="pathway">
    <text evidence="2">Organic acid metabolism; glycolate biosynthesis; glycolate from 2-phosphoglycolate: step 1/1.</text>
</comment>
<dbReference type="EMBL" id="SACK01000007">
    <property type="protein sequence ID" value="RVT99803.1"/>
    <property type="molecule type" value="Genomic_DNA"/>
</dbReference>
<dbReference type="SUPFAM" id="SSF56784">
    <property type="entry name" value="HAD-like"/>
    <property type="match status" value="1"/>
</dbReference>
<dbReference type="Gene3D" id="1.10.150.240">
    <property type="entry name" value="Putative phosphatase, domain 2"/>
    <property type="match status" value="1"/>
</dbReference>
<evidence type="ECO:0000313" key="6">
    <source>
        <dbReference type="Proteomes" id="UP000282759"/>
    </source>
</evidence>
<dbReference type="PANTHER" id="PTHR43434">
    <property type="entry name" value="PHOSPHOGLYCOLATE PHOSPHATASE"/>
    <property type="match status" value="1"/>
</dbReference>
<accession>A0A437MQ79</accession>
<protein>
    <recommendedName>
        <fullName evidence="4">phosphoglycolate phosphatase</fullName>
        <ecNumber evidence="4">3.1.3.18</ecNumber>
    </recommendedName>
</protein>
<dbReference type="SFLD" id="SFLDG01129">
    <property type="entry name" value="C1.5:_HAD__Beta-PGM__Phosphata"/>
    <property type="match status" value="1"/>
</dbReference>
<dbReference type="Proteomes" id="UP000282759">
    <property type="component" value="Unassembled WGS sequence"/>
</dbReference>
<dbReference type="AlphaFoldDB" id="A0A437MQ79"/>
<evidence type="ECO:0000256" key="4">
    <source>
        <dbReference type="ARBA" id="ARBA00013078"/>
    </source>
</evidence>
<comment type="similarity">
    <text evidence="3">Belongs to the HAD-like hydrolase superfamily. CbbY/CbbZ/Gph/YieH family.</text>
</comment>
<keyword evidence="6" id="KW-1185">Reference proteome</keyword>
<evidence type="ECO:0000256" key="1">
    <source>
        <dbReference type="ARBA" id="ARBA00000830"/>
    </source>
</evidence>
<organism evidence="5 6">
    <name type="scientific">Mucilaginibacter limnophilus</name>
    <dbReference type="NCBI Taxonomy" id="1932778"/>
    <lineage>
        <taxon>Bacteria</taxon>
        <taxon>Pseudomonadati</taxon>
        <taxon>Bacteroidota</taxon>
        <taxon>Sphingobacteriia</taxon>
        <taxon>Sphingobacteriales</taxon>
        <taxon>Sphingobacteriaceae</taxon>
        <taxon>Mucilaginibacter</taxon>
    </lineage>
</organism>
<dbReference type="Pfam" id="PF13419">
    <property type="entry name" value="HAD_2"/>
    <property type="match status" value="1"/>
</dbReference>
<dbReference type="PANTHER" id="PTHR43434:SF1">
    <property type="entry name" value="PHOSPHOGLYCOLATE PHOSPHATASE"/>
    <property type="match status" value="1"/>
</dbReference>
<dbReference type="GO" id="GO:0008967">
    <property type="term" value="F:phosphoglycolate phosphatase activity"/>
    <property type="evidence" value="ECO:0007669"/>
    <property type="project" value="UniProtKB-EC"/>
</dbReference>
<dbReference type="GO" id="GO:0005829">
    <property type="term" value="C:cytosol"/>
    <property type="evidence" value="ECO:0007669"/>
    <property type="project" value="TreeGrafter"/>
</dbReference>
<dbReference type="RefSeq" id="WP_127706472.1">
    <property type="nucleotide sequence ID" value="NZ_SACK01000007.1"/>
</dbReference>
<dbReference type="InterPro" id="IPR050155">
    <property type="entry name" value="HAD-like_hydrolase_sf"/>
</dbReference>
<name>A0A437MQ79_9SPHI</name>
<dbReference type="EC" id="3.1.3.18" evidence="4"/>
<evidence type="ECO:0000313" key="5">
    <source>
        <dbReference type="EMBL" id="RVT99803.1"/>
    </source>
</evidence>
<sequence>MLQKYKVILWDFDGVIMDSMPVRTKGFAEVLKDYPTEQVQQLLDFHEVNGGLSRYYKFRYFFEKIRNEEITEEQVLALAEKFSVIMLSLLQDETLLIPDALGFIKQNATRYIMHVVSGSDQTELRTICGAVDIQQYFKSIHGSPTSKIELVRQIIAFNDYKKSDVVLIGDSVNDFDAAVANGIDFCGYNNQHVSGLSGSYINSFADLLK</sequence>